<dbReference type="InterPro" id="IPR036396">
    <property type="entry name" value="Cyt_P450_sf"/>
</dbReference>
<dbReference type="InterPro" id="IPR002347">
    <property type="entry name" value="SDR_fam"/>
</dbReference>
<gene>
    <name evidence="4" type="ORF">ONB1V03_LOCUS10439</name>
</gene>
<dbReference type="PRINTS" id="PR00080">
    <property type="entry name" value="SDRFAMILY"/>
</dbReference>
<dbReference type="PRINTS" id="PR00081">
    <property type="entry name" value="GDHRDH"/>
</dbReference>
<dbReference type="Gene3D" id="1.10.630.10">
    <property type="entry name" value="Cytochrome P450"/>
    <property type="match status" value="1"/>
</dbReference>
<dbReference type="PANTHER" id="PTHR43975">
    <property type="entry name" value="ZGC:101858"/>
    <property type="match status" value="1"/>
</dbReference>
<comment type="similarity">
    <text evidence="1">Belongs to the cytochrome P450 family.</text>
</comment>
<evidence type="ECO:0000313" key="4">
    <source>
        <dbReference type="EMBL" id="CAD7653786.1"/>
    </source>
</evidence>
<dbReference type="PANTHER" id="PTHR43975:SF2">
    <property type="entry name" value="EG:BACR7A4.14 PROTEIN-RELATED"/>
    <property type="match status" value="1"/>
</dbReference>
<dbReference type="GO" id="GO:0004497">
    <property type="term" value="F:monooxygenase activity"/>
    <property type="evidence" value="ECO:0007669"/>
    <property type="project" value="UniProtKB-KW"/>
</dbReference>
<reference evidence="4" key="1">
    <citation type="submission" date="2020-11" db="EMBL/GenBank/DDBJ databases">
        <authorList>
            <person name="Tran Van P."/>
        </authorList>
    </citation>
    <scope>NUCLEOTIDE SEQUENCE</scope>
</reference>
<dbReference type="Proteomes" id="UP000728032">
    <property type="component" value="Unassembled WGS sequence"/>
</dbReference>
<dbReference type="InterPro" id="IPR001128">
    <property type="entry name" value="Cyt_P450"/>
</dbReference>
<keyword evidence="2" id="KW-0560">Oxidoreductase</keyword>
<organism evidence="4">
    <name type="scientific">Oppiella nova</name>
    <dbReference type="NCBI Taxonomy" id="334625"/>
    <lineage>
        <taxon>Eukaryota</taxon>
        <taxon>Metazoa</taxon>
        <taxon>Ecdysozoa</taxon>
        <taxon>Arthropoda</taxon>
        <taxon>Chelicerata</taxon>
        <taxon>Arachnida</taxon>
        <taxon>Acari</taxon>
        <taxon>Acariformes</taxon>
        <taxon>Sarcoptiformes</taxon>
        <taxon>Oribatida</taxon>
        <taxon>Brachypylina</taxon>
        <taxon>Oppioidea</taxon>
        <taxon>Oppiidae</taxon>
        <taxon>Oppiella</taxon>
    </lineage>
</organism>
<dbReference type="SUPFAM" id="SSF48264">
    <property type="entry name" value="Cytochrome P450"/>
    <property type="match status" value="1"/>
</dbReference>
<keyword evidence="3" id="KW-0503">Monooxygenase</keyword>
<keyword evidence="5" id="KW-1185">Reference proteome</keyword>
<evidence type="ECO:0000256" key="1">
    <source>
        <dbReference type="ARBA" id="ARBA00010617"/>
    </source>
</evidence>
<dbReference type="PROSITE" id="PS00061">
    <property type="entry name" value="ADH_SHORT"/>
    <property type="match status" value="1"/>
</dbReference>
<protein>
    <submittedName>
        <fullName evidence="4">Uncharacterized protein</fullName>
    </submittedName>
</protein>
<dbReference type="Pfam" id="PF13561">
    <property type="entry name" value="adh_short_C2"/>
    <property type="match status" value="1"/>
</dbReference>
<proteinExistence type="inferred from homology"/>
<sequence>GKVALVTGSSSGIGAATAVQFAKAGADVVVTGLYADNDLSSVANRCRSLGVKVLEMAADVTREADMRALVAMTVDTFGKIDILVNCAGTSKRTAITEPLYMDAFRKLRQTNLDSYVFMTHTCVEHLEKSQGTIVNISSIRSTQAGPKDSVYCMSKVATDMFTKCMAVELGPKRIRVNSVNPGAIPTNFMKELRVDVNRLIVGMPKVLPAGKCGTPDDIASAVLYLAAPEAAFITGTNLVVDGGHTVAGIPFSYDQKHYIGQTPILTVGDPELIKSILVKDFHIFSDRSNPRKANDFINRSNLFRLTGDDWKRVRSIVSPTFSSGKMRKMYPKIRECVGDLMNHLESLTLTNREMDAKLIFGSYTMDAIATCAFAIKTNIYGNPDNPFLTNAVHTFEPNIVQELATLLLPTTVMKWLQKFMKKNTTIFFVKAIQEVIRKR</sequence>
<accession>A0A7R9M5D3</accession>
<evidence type="ECO:0000256" key="2">
    <source>
        <dbReference type="ARBA" id="ARBA00023002"/>
    </source>
</evidence>
<dbReference type="EMBL" id="OC921919">
    <property type="protein sequence ID" value="CAD7653786.1"/>
    <property type="molecule type" value="Genomic_DNA"/>
</dbReference>
<dbReference type="InterPro" id="IPR020904">
    <property type="entry name" value="Sc_DH/Rdtase_CS"/>
</dbReference>
<dbReference type="AlphaFoldDB" id="A0A7R9M5D3"/>
<dbReference type="SUPFAM" id="SSF51735">
    <property type="entry name" value="NAD(P)-binding Rossmann-fold domains"/>
    <property type="match status" value="1"/>
</dbReference>
<name>A0A7R9M5D3_9ACAR</name>
<dbReference type="Pfam" id="PF00067">
    <property type="entry name" value="p450"/>
    <property type="match status" value="1"/>
</dbReference>
<dbReference type="GO" id="GO:0016705">
    <property type="term" value="F:oxidoreductase activity, acting on paired donors, with incorporation or reduction of molecular oxygen"/>
    <property type="evidence" value="ECO:0007669"/>
    <property type="project" value="InterPro"/>
</dbReference>
<feature type="non-terminal residue" evidence="4">
    <location>
        <position position="439"/>
    </location>
</feature>
<feature type="non-terminal residue" evidence="4">
    <location>
        <position position="1"/>
    </location>
</feature>
<dbReference type="OrthoDB" id="47007at2759"/>
<evidence type="ECO:0000256" key="3">
    <source>
        <dbReference type="ARBA" id="ARBA00023033"/>
    </source>
</evidence>
<dbReference type="GO" id="GO:0020037">
    <property type="term" value="F:heme binding"/>
    <property type="evidence" value="ECO:0007669"/>
    <property type="project" value="InterPro"/>
</dbReference>
<dbReference type="InterPro" id="IPR036291">
    <property type="entry name" value="NAD(P)-bd_dom_sf"/>
</dbReference>
<dbReference type="FunFam" id="3.40.50.720:FF:000084">
    <property type="entry name" value="Short-chain dehydrogenase reductase"/>
    <property type="match status" value="1"/>
</dbReference>
<dbReference type="GO" id="GO:0005506">
    <property type="term" value="F:iron ion binding"/>
    <property type="evidence" value="ECO:0007669"/>
    <property type="project" value="InterPro"/>
</dbReference>
<evidence type="ECO:0000313" key="5">
    <source>
        <dbReference type="Proteomes" id="UP000728032"/>
    </source>
</evidence>
<dbReference type="NCBIfam" id="NF005559">
    <property type="entry name" value="PRK07231.1"/>
    <property type="match status" value="1"/>
</dbReference>
<dbReference type="Gene3D" id="3.40.50.720">
    <property type="entry name" value="NAD(P)-binding Rossmann-like Domain"/>
    <property type="match status" value="1"/>
</dbReference>
<dbReference type="EMBL" id="CAJPVJ010007094">
    <property type="protein sequence ID" value="CAG2170973.1"/>
    <property type="molecule type" value="Genomic_DNA"/>
</dbReference>